<dbReference type="GO" id="GO:0008643">
    <property type="term" value="P:carbohydrate transport"/>
    <property type="evidence" value="ECO:0007669"/>
    <property type="project" value="InterPro"/>
</dbReference>
<dbReference type="Gene3D" id="1.20.1250.20">
    <property type="entry name" value="MFS general substrate transporter like domains"/>
    <property type="match status" value="2"/>
</dbReference>
<feature type="transmembrane region" description="Helical" evidence="7">
    <location>
        <begin position="297"/>
        <end position="320"/>
    </location>
</feature>
<feature type="domain" description="Major facilitator superfamily (MFS) profile" evidence="8">
    <location>
        <begin position="18"/>
        <end position="456"/>
    </location>
</feature>
<feature type="transmembrane region" description="Helical" evidence="7">
    <location>
        <begin position="262"/>
        <end position="285"/>
    </location>
</feature>
<dbReference type="PROSITE" id="PS50850">
    <property type="entry name" value="MFS"/>
    <property type="match status" value="1"/>
</dbReference>
<dbReference type="Pfam" id="PF07690">
    <property type="entry name" value="MFS_1"/>
    <property type="match status" value="1"/>
</dbReference>
<dbReference type="SUPFAM" id="SSF103473">
    <property type="entry name" value="MFS general substrate transporter"/>
    <property type="match status" value="1"/>
</dbReference>
<dbReference type="AlphaFoldDB" id="A0A9D1NA17"/>
<evidence type="ECO:0000256" key="6">
    <source>
        <dbReference type="SAM" id="MobiDB-lite"/>
    </source>
</evidence>
<feature type="transmembrane region" description="Helical" evidence="7">
    <location>
        <begin position="327"/>
        <end position="348"/>
    </location>
</feature>
<keyword evidence="5 7" id="KW-0472">Membrane</keyword>
<feature type="transmembrane region" description="Helical" evidence="7">
    <location>
        <begin position="93"/>
        <end position="112"/>
    </location>
</feature>
<dbReference type="InterPro" id="IPR011701">
    <property type="entry name" value="MFS"/>
</dbReference>
<keyword evidence="4 7" id="KW-1133">Transmembrane helix</keyword>
<reference evidence="9" key="2">
    <citation type="journal article" date="2021" name="PeerJ">
        <title>Extensive microbial diversity within the chicken gut microbiome revealed by metagenomics and culture.</title>
        <authorList>
            <person name="Gilroy R."/>
            <person name="Ravi A."/>
            <person name="Getino M."/>
            <person name="Pursley I."/>
            <person name="Horton D.L."/>
            <person name="Alikhan N.F."/>
            <person name="Baker D."/>
            <person name="Gharbi K."/>
            <person name="Hall N."/>
            <person name="Watson M."/>
            <person name="Adriaenssens E.M."/>
            <person name="Foster-Nyarko E."/>
            <person name="Jarju S."/>
            <person name="Secka A."/>
            <person name="Antonio M."/>
            <person name="Oren A."/>
            <person name="Chaudhuri R.R."/>
            <person name="La Ragione R."/>
            <person name="Hildebrand F."/>
            <person name="Pallen M.J."/>
        </authorList>
    </citation>
    <scope>NUCLEOTIDE SEQUENCE</scope>
    <source>
        <strain evidence="9">10406</strain>
    </source>
</reference>
<dbReference type="GO" id="GO:0005886">
    <property type="term" value="C:plasma membrane"/>
    <property type="evidence" value="ECO:0007669"/>
    <property type="project" value="UniProtKB-SubCell"/>
</dbReference>
<comment type="subcellular location">
    <subcellularLocation>
        <location evidence="1">Cell membrane</location>
        <topology evidence="1">Multi-pass membrane protein</topology>
    </subcellularLocation>
</comment>
<dbReference type="InterPro" id="IPR020846">
    <property type="entry name" value="MFS_dom"/>
</dbReference>
<dbReference type="PANTHER" id="PTHR11328">
    <property type="entry name" value="MAJOR FACILITATOR SUPERFAMILY DOMAIN-CONTAINING PROTEIN"/>
    <property type="match status" value="1"/>
</dbReference>
<feature type="transmembrane region" description="Helical" evidence="7">
    <location>
        <begin position="159"/>
        <end position="182"/>
    </location>
</feature>
<dbReference type="GO" id="GO:0015293">
    <property type="term" value="F:symporter activity"/>
    <property type="evidence" value="ECO:0007669"/>
    <property type="project" value="InterPro"/>
</dbReference>
<sequence length="512" mass="54953">MAEKSVSATSSTPLGRRIWFSAIFFGLIGQIAWVVENMFFAKFGQDLFDTRGHLYFTVTTLMVILSAVTATVTTIFAGGLIDKTGKRKPFITFGYLIWGVTIMLFAAIPIDFSDDRSWGIIAALVVLDCVMTFFGSTANDAAFNTWVADVTDVTNRGKVNTILSVMPVIATVLVFGIGMATYDNGATVEVAEGVFQKVSIADRDPLNIKLFFIIMGVFPMIGGLVSAFVMKDAPGIVKNSNPEYLKETFYGFRPSVVKANKMMYVTLGTVCLLGIAQQVFMSYLINFIEKTLGIRDYILPLAAIIVVGAVITGVLGIFFDKLGRKKFYFPLLAILVVGAIVVYCMKFMDPAAYLPILIVGGAILLGAILSLSGALTASFQDYIPKGAEGRFQGVRMCFTVLIPMALGIGIAQAVGINSLDAKDPGQVSPPFELFLAAAIIVAIAAIPLIWVVKDSDRLRSSLMERKVAEESAASPAPAEIGEAIPADEAALLPAIGNDPDEKTIAPDGTDTE</sequence>
<dbReference type="InterPro" id="IPR036259">
    <property type="entry name" value="MFS_trans_sf"/>
</dbReference>
<feature type="transmembrane region" description="Helical" evidence="7">
    <location>
        <begin position="55"/>
        <end position="81"/>
    </location>
</feature>
<evidence type="ECO:0000256" key="3">
    <source>
        <dbReference type="ARBA" id="ARBA00022692"/>
    </source>
</evidence>
<dbReference type="InterPro" id="IPR039672">
    <property type="entry name" value="MFS_2"/>
</dbReference>
<feature type="transmembrane region" description="Helical" evidence="7">
    <location>
        <begin position="210"/>
        <end position="230"/>
    </location>
</feature>
<evidence type="ECO:0000256" key="5">
    <source>
        <dbReference type="ARBA" id="ARBA00023136"/>
    </source>
</evidence>
<evidence type="ECO:0000256" key="4">
    <source>
        <dbReference type="ARBA" id="ARBA00022989"/>
    </source>
</evidence>
<feature type="transmembrane region" description="Helical" evidence="7">
    <location>
        <begin position="354"/>
        <end position="375"/>
    </location>
</feature>
<evidence type="ECO:0000256" key="2">
    <source>
        <dbReference type="ARBA" id="ARBA00022448"/>
    </source>
</evidence>
<name>A0A9D1NA17_9FIRM</name>
<comment type="caution">
    <text evidence="9">The sequence shown here is derived from an EMBL/GenBank/DDBJ whole genome shotgun (WGS) entry which is preliminary data.</text>
</comment>
<organism evidence="9 10">
    <name type="scientific">Candidatus Limadaptatus stercoripullorum</name>
    <dbReference type="NCBI Taxonomy" id="2840846"/>
    <lineage>
        <taxon>Bacteria</taxon>
        <taxon>Bacillati</taxon>
        <taxon>Bacillota</taxon>
        <taxon>Clostridia</taxon>
        <taxon>Eubacteriales</taxon>
        <taxon>Candidatus Limadaptatus</taxon>
    </lineage>
</organism>
<protein>
    <submittedName>
        <fullName evidence="9">MFS transporter</fullName>
    </submittedName>
</protein>
<feature type="transmembrane region" description="Helical" evidence="7">
    <location>
        <begin position="18"/>
        <end position="35"/>
    </location>
</feature>
<dbReference type="CDD" id="cd06174">
    <property type="entry name" value="MFS"/>
    <property type="match status" value="1"/>
</dbReference>
<gene>
    <name evidence="9" type="ORF">IAC73_02655</name>
</gene>
<evidence type="ECO:0000259" key="8">
    <source>
        <dbReference type="PROSITE" id="PS50850"/>
    </source>
</evidence>
<accession>A0A9D1NA17</accession>
<evidence type="ECO:0000313" key="9">
    <source>
        <dbReference type="EMBL" id="HIU98727.1"/>
    </source>
</evidence>
<feature type="transmembrane region" description="Helical" evidence="7">
    <location>
        <begin position="434"/>
        <end position="452"/>
    </location>
</feature>
<evidence type="ECO:0000313" key="10">
    <source>
        <dbReference type="Proteomes" id="UP000886857"/>
    </source>
</evidence>
<feature type="transmembrane region" description="Helical" evidence="7">
    <location>
        <begin position="118"/>
        <end position="138"/>
    </location>
</feature>
<evidence type="ECO:0000256" key="7">
    <source>
        <dbReference type="SAM" id="Phobius"/>
    </source>
</evidence>
<proteinExistence type="predicted"/>
<keyword evidence="2" id="KW-0813">Transport</keyword>
<dbReference type="EMBL" id="DVOE01000037">
    <property type="protein sequence ID" value="HIU98727.1"/>
    <property type="molecule type" value="Genomic_DNA"/>
</dbReference>
<evidence type="ECO:0000256" key="1">
    <source>
        <dbReference type="ARBA" id="ARBA00004651"/>
    </source>
</evidence>
<dbReference type="Proteomes" id="UP000886857">
    <property type="component" value="Unassembled WGS sequence"/>
</dbReference>
<dbReference type="PANTHER" id="PTHR11328:SF28">
    <property type="entry name" value="MAJOR FACILITATOR SUPERFAMILY DOMAIN-CONTAINING PROTEIN 12"/>
    <property type="match status" value="1"/>
</dbReference>
<reference evidence="9" key="1">
    <citation type="submission" date="2020-10" db="EMBL/GenBank/DDBJ databases">
        <authorList>
            <person name="Gilroy R."/>
        </authorList>
    </citation>
    <scope>NUCLEOTIDE SEQUENCE</scope>
    <source>
        <strain evidence="9">10406</strain>
    </source>
</reference>
<feature type="region of interest" description="Disordered" evidence="6">
    <location>
        <begin position="492"/>
        <end position="512"/>
    </location>
</feature>
<feature type="transmembrane region" description="Helical" evidence="7">
    <location>
        <begin position="396"/>
        <end position="414"/>
    </location>
</feature>
<keyword evidence="3 7" id="KW-0812">Transmembrane</keyword>